<dbReference type="Proteomes" id="UP000235786">
    <property type="component" value="Unassembled WGS sequence"/>
</dbReference>
<evidence type="ECO:0000313" key="2">
    <source>
        <dbReference type="EMBL" id="PMD42188.1"/>
    </source>
</evidence>
<organism evidence="2 3">
    <name type="scientific">Hyaloscypha variabilis (strain UAMH 11265 / GT02V1 / F)</name>
    <name type="common">Meliniomyces variabilis</name>
    <dbReference type="NCBI Taxonomy" id="1149755"/>
    <lineage>
        <taxon>Eukaryota</taxon>
        <taxon>Fungi</taxon>
        <taxon>Dikarya</taxon>
        <taxon>Ascomycota</taxon>
        <taxon>Pezizomycotina</taxon>
        <taxon>Leotiomycetes</taxon>
        <taxon>Helotiales</taxon>
        <taxon>Hyaloscyphaceae</taxon>
        <taxon>Hyaloscypha</taxon>
        <taxon>Hyaloscypha variabilis</taxon>
    </lineage>
</organism>
<name>A0A2J6RUJ1_HYAVF</name>
<feature type="region of interest" description="Disordered" evidence="1">
    <location>
        <begin position="212"/>
        <end position="314"/>
    </location>
</feature>
<proteinExistence type="predicted"/>
<protein>
    <submittedName>
        <fullName evidence="2">Uncharacterized protein</fullName>
    </submittedName>
</protein>
<dbReference type="OrthoDB" id="3553523at2759"/>
<evidence type="ECO:0000256" key="1">
    <source>
        <dbReference type="SAM" id="MobiDB-lite"/>
    </source>
</evidence>
<evidence type="ECO:0000313" key="3">
    <source>
        <dbReference type="Proteomes" id="UP000235786"/>
    </source>
</evidence>
<sequence length="420" mass="46895">MPHVVTQWEAGQWSREGIESRRTRANSEYLRPITFSPTDRYSGGLRTRASLNFPGTPDSNRWDFGSIRHIKQGSTDMITPVSAVDSIFELPCNQSHESPNSSTHSSFMVELEDTSPVAVRHSSRLASPTSSVSMALPPYTPLPEGLYLQNQSMEFRCDGNTPRAVIKVVDETIAAIEETNRKLLHRAIAAEDTAKLLREQNSQLQLRIKHYSQTRPKTAPSQPAPSPRFQHRHRDSTRDPTPLSSFNSNIDKLVLDKPKRKPRPPPPYPPTRNVPYTSAQPLSPPSHVDLAPNPFTNTGFGQSSPPRPPPLSLRQVHSRSNIQEISGPIPGSVMRHEVTFDGTPISFSARAKNISLDEARRRAKPLPPLGPMSPSVVRGVVELETPYVVDEFGVDSKDVECKRRRGFSGLFKREKRKDSI</sequence>
<dbReference type="AlphaFoldDB" id="A0A2J6RUJ1"/>
<reference evidence="2 3" key="1">
    <citation type="submission" date="2016-04" db="EMBL/GenBank/DDBJ databases">
        <title>A degradative enzymes factory behind the ericoid mycorrhizal symbiosis.</title>
        <authorList>
            <consortium name="DOE Joint Genome Institute"/>
            <person name="Martino E."/>
            <person name="Morin E."/>
            <person name="Grelet G."/>
            <person name="Kuo A."/>
            <person name="Kohler A."/>
            <person name="Daghino S."/>
            <person name="Barry K."/>
            <person name="Choi C."/>
            <person name="Cichocki N."/>
            <person name="Clum A."/>
            <person name="Copeland A."/>
            <person name="Hainaut M."/>
            <person name="Haridas S."/>
            <person name="Labutti K."/>
            <person name="Lindquist E."/>
            <person name="Lipzen A."/>
            <person name="Khouja H.-R."/>
            <person name="Murat C."/>
            <person name="Ohm R."/>
            <person name="Olson A."/>
            <person name="Spatafora J."/>
            <person name="Veneault-Fourrey C."/>
            <person name="Henrissat B."/>
            <person name="Grigoriev I."/>
            <person name="Martin F."/>
            <person name="Perotto S."/>
        </authorList>
    </citation>
    <scope>NUCLEOTIDE SEQUENCE [LARGE SCALE GENOMIC DNA]</scope>
    <source>
        <strain evidence="2 3">F</strain>
    </source>
</reference>
<dbReference type="EMBL" id="KZ613943">
    <property type="protein sequence ID" value="PMD42188.1"/>
    <property type="molecule type" value="Genomic_DNA"/>
</dbReference>
<accession>A0A2J6RUJ1</accession>
<gene>
    <name evidence="2" type="ORF">L207DRAFT_580860</name>
</gene>
<keyword evidence="3" id="KW-1185">Reference proteome</keyword>